<accession>A0A9Q0S0P5</accession>
<feature type="non-terminal residue" evidence="10">
    <location>
        <position position="91"/>
    </location>
</feature>
<organism evidence="10 11">
    <name type="scientific">Pseudolycoriella hygida</name>
    <dbReference type="NCBI Taxonomy" id="35572"/>
    <lineage>
        <taxon>Eukaryota</taxon>
        <taxon>Metazoa</taxon>
        <taxon>Ecdysozoa</taxon>
        <taxon>Arthropoda</taxon>
        <taxon>Hexapoda</taxon>
        <taxon>Insecta</taxon>
        <taxon>Pterygota</taxon>
        <taxon>Neoptera</taxon>
        <taxon>Endopterygota</taxon>
        <taxon>Diptera</taxon>
        <taxon>Nematocera</taxon>
        <taxon>Sciaroidea</taxon>
        <taxon>Sciaridae</taxon>
        <taxon>Pseudolycoriella</taxon>
    </lineage>
</organism>
<keyword evidence="2 8" id="KW-0812">Transmembrane</keyword>
<dbReference type="OrthoDB" id="5957871at2759"/>
<evidence type="ECO:0000313" key="10">
    <source>
        <dbReference type="EMBL" id="KAJ6639511.1"/>
    </source>
</evidence>
<dbReference type="PANTHER" id="PTHR24248">
    <property type="entry name" value="ADRENERGIC RECEPTOR-RELATED G-PROTEIN COUPLED RECEPTOR"/>
    <property type="match status" value="1"/>
</dbReference>
<dbReference type="AlphaFoldDB" id="A0A9Q0S0P5"/>
<dbReference type="Gene3D" id="1.20.1070.10">
    <property type="entry name" value="Rhodopsin 7-helix transmembrane proteins"/>
    <property type="match status" value="1"/>
</dbReference>
<reference evidence="10" key="1">
    <citation type="submission" date="2022-07" db="EMBL/GenBank/DDBJ databases">
        <authorList>
            <person name="Trinca V."/>
            <person name="Uliana J.V.C."/>
            <person name="Torres T.T."/>
            <person name="Ward R.J."/>
            <person name="Monesi N."/>
        </authorList>
    </citation>
    <scope>NUCLEOTIDE SEQUENCE</scope>
    <source>
        <strain evidence="10">HSMRA1968</strain>
        <tissue evidence="10">Whole embryos</tissue>
    </source>
</reference>
<evidence type="ECO:0000256" key="8">
    <source>
        <dbReference type="SAM" id="Phobius"/>
    </source>
</evidence>
<keyword evidence="7" id="KW-0807">Transducer</keyword>
<keyword evidence="11" id="KW-1185">Reference proteome</keyword>
<evidence type="ECO:0000256" key="6">
    <source>
        <dbReference type="ARBA" id="ARBA00023170"/>
    </source>
</evidence>
<dbReference type="EMBL" id="WJQU01000003">
    <property type="protein sequence ID" value="KAJ6639511.1"/>
    <property type="molecule type" value="Genomic_DNA"/>
</dbReference>
<keyword evidence="3 8" id="KW-1133">Transmembrane helix</keyword>
<gene>
    <name evidence="10" type="ORF">Bhyg_12257</name>
</gene>
<feature type="non-terminal residue" evidence="10">
    <location>
        <position position="1"/>
    </location>
</feature>
<keyword evidence="5 8" id="KW-0472">Membrane</keyword>
<dbReference type="PANTHER" id="PTHR24248:SF66">
    <property type="entry name" value="OCTOPAMINE RECEPTOR BETA-3R"/>
    <property type="match status" value="1"/>
</dbReference>
<evidence type="ECO:0000256" key="5">
    <source>
        <dbReference type="ARBA" id="ARBA00023136"/>
    </source>
</evidence>
<comment type="caution">
    <text evidence="10">The sequence shown here is derived from an EMBL/GenBank/DDBJ whole genome shotgun (WGS) entry which is preliminary data.</text>
</comment>
<sequence>TGDIDKTYNKSLKDRTTTVTFRGSSTWWQRILFCDCLRTKKRKLGRNFDKTGEGGGSVRPAKGWRAEHKAARTLGIIMGVFLLCWLPFFLW</sequence>
<feature type="domain" description="G-protein coupled receptors family 1 profile" evidence="9">
    <location>
        <begin position="1"/>
        <end position="91"/>
    </location>
</feature>
<proteinExistence type="predicted"/>
<evidence type="ECO:0000256" key="7">
    <source>
        <dbReference type="ARBA" id="ARBA00023224"/>
    </source>
</evidence>
<dbReference type="GO" id="GO:0004989">
    <property type="term" value="F:octopamine receptor activity"/>
    <property type="evidence" value="ECO:0007669"/>
    <property type="project" value="TreeGrafter"/>
</dbReference>
<feature type="transmembrane region" description="Helical" evidence="8">
    <location>
        <begin position="70"/>
        <end position="90"/>
    </location>
</feature>
<dbReference type="GO" id="GO:0005886">
    <property type="term" value="C:plasma membrane"/>
    <property type="evidence" value="ECO:0007669"/>
    <property type="project" value="TreeGrafter"/>
</dbReference>
<dbReference type="InterPro" id="IPR017452">
    <property type="entry name" value="GPCR_Rhodpsn_7TM"/>
</dbReference>
<dbReference type="PROSITE" id="PS50262">
    <property type="entry name" value="G_PROTEIN_RECEP_F1_2"/>
    <property type="match status" value="1"/>
</dbReference>
<dbReference type="Proteomes" id="UP001151699">
    <property type="component" value="Chromosome X"/>
</dbReference>
<keyword evidence="4" id="KW-0297">G-protein coupled receptor</keyword>
<dbReference type="SUPFAM" id="SSF81321">
    <property type="entry name" value="Family A G protein-coupled receptor-like"/>
    <property type="match status" value="1"/>
</dbReference>
<evidence type="ECO:0000256" key="3">
    <source>
        <dbReference type="ARBA" id="ARBA00022989"/>
    </source>
</evidence>
<protein>
    <submittedName>
        <fullName evidence="10">Octopamine receptor beta-3R</fullName>
    </submittedName>
</protein>
<evidence type="ECO:0000256" key="2">
    <source>
        <dbReference type="ARBA" id="ARBA00022692"/>
    </source>
</evidence>
<comment type="subcellular location">
    <subcellularLocation>
        <location evidence="1">Membrane</location>
        <topology evidence="1">Multi-pass membrane protein</topology>
    </subcellularLocation>
</comment>
<dbReference type="GO" id="GO:0043410">
    <property type="term" value="P:positive regulation of MAPK cascade"/>
    <property type="evidence" value="ECO:0007669"/>
    <property type="project" value="TreeGrafter"/>
</dbReference>
<evidence type="ECO:0000256" key="1">
    <source>
        <dbReference type="ARBA" id="ARBA00004141"/>
    </source>
</evidence>
<evidence type="ECO:0000259" key="9">
    <source>
        <dbReference type="PROSITE" id="PS50262"/>
    </source>
</evidence>
<name>A0A9Q0S0P5_9DIPT</name>
<evidence type="ECO:0000256" key="4">
    <source>
        <dbReference type="ARBA" id="ARBA00023040"/>
    </source>
</evidence>
<keyword evidence="6 10" id="KW-0675">Receptor</keyword>
<evidence type="ECO:0000313" key="11">
    <source>
        <dbReference type="Proteomes" id="UP001151699"/>
    </source>
</evidence>
<dbReference type="GO" id="GO:0071880">
    <property type="term" value="P:adenylate cyclase-activating adrenergic receptor signaling pathway"/>
    <property type="evidence" value="ECO:0007669"/>
    <property type="project" value="TreeGrafter"/>
</dbReference>